<evidence type="ECO:0000313" key="1">
    <source>
        <dbReference type="EMBL" id="KIO23917.1"/>
    </source>
</evidence>
<evidence type="ECO:0000313" key="2">
    <source>
        <dbReference type="Proteomes" id="UP000054248"/>
    </source>
</evidence>
<reference evidence="2" key="2">
    <citation type="submission" date="2015-01" db="EMBL/GenBank/DDBJ databases">
        <title>Evolutionary Origins and Diversification of the Mycorrhizal Mutualists.</title>
        <authorList>
            <consortium name="DOE Joint Genome Institute"/>
            <consortium name="Mycorrhizal Genomics Consortium"/>
            <person name="Kohler A."/>
            <person name="Kuo A."/>
            <person name="Nagy L.G."/>
            <person name="Floudas D."/>
            <person name="Copeland A."/>
            <person name="Barry K.W."/>
            <person name="Cichocki N."/>
            <person name="Veneault-Fourrey C."/>
            <person name="LaButti K."/>
            <person name="Lindquist E.A."/>
            <person name="Lipzen A."/>
            <person name="Lundell T."/>
            <person name="Morin E."/>
            <person name="Murat C."/>
            <person name="Riley R."/>
            <person name="Ohm R."/>
            <person name="Sun H."/>
            <person name="Tunlid A."/>
            <person name="Henrissat B."/>
            <person name="Grigoriev I.V."/>
            <person name="Hibbett D.S."/>
            <person name="Martin F."/>
        </authorList>
    </citation>
    <scope>NUCLEOTIDE SEQUENCE [LARGE SCALE GENOMIC DNA]</scope>
    <source>
        <strain evidence="2">MUT 4182</strain>
    </source>
</reference>
<gene>
    <name evidence="1" type="ORF">M407DRAFT_106040</name>
</gene>
<dbReference type="AlphaFoldDB" id="A0A0C3LR98"/>
<protein>
    <submittedName>
        <fullName evidence="1">Uncharacterized protein</fullName>
    </submittedName>
</protein>
<proteinExistence type="predicted"/>
<keyword evidence="2" id="KW-1185">Reference proteome</keyword>
<dbReference type="EMBL" id="KN823072">
    <property type="protein sequence ID" value="KIO23917.1"/>
    <property type="molecule type" value="Genomic_DNA"/>
</dbReference>
<reference evidence="1 2" key="1">
    <citation type="submission" date="2014-04" db="EMBL/GenBank/DDBJ databases">
        <authorList>
            <consortium name="DOE Joint Genome Institute"/>
            <person name="Kuo A."/>
            <person name="Girlanda M."/>
            <person name="Perotto S."/>
            <person name="Kohler A."/>
            <person name="Nagy L.G."/>
            <person name="Floudas D."/>
            <person name="Copeland A."/>
            <person name="Barry K.W."/>
            <person name="Cichocki N."/>
            <person name="Veneault-Fourrey C."/>
            <person name="LaButti K."/>
            <person name="Lindquist E.A."/>
            <person name="Lipzen A."/>
            <person name="Lundell T."/>
            <person name="Morin E."/>
            <person name="Murat C."/>
            <person name="Sun H."/>
            <person name="Tunlid A."/>
            <person name="Henrissat B."/>
            <person name="Grigoriev I.V."/>
            <person name="Hibbett D.S."/>
            <person name="Martin F."/>
            <person name="Nordberg H.P."/>
            <person name="Cantor M.N."/>
            <person name="Hua S.X."/>
        </authorList>
    </citation>
    <scope>NUCLEOTIDE SEQUENCE [LARGE SCALE GENOMIC DNA]</scope>
    <source>
        <strain evidence="1 2">MUT 4182</strain>
    </source>
</reference>
<name>A0A0C3LR98_9AGAM</name>
<dbReference type="HOGENOM" id="CLU_2238591_0_0_1"/>
<accession>A0A0C3LR98</accession>
<dbReference type="Proteomes" id="UP000054248">
    <property type="component" value="Unassembled WGS sequence"/>
</dbReference>
<sequence>MIPFRCQTCPLMGLRQQVGRVLRAGDSSASWRNRACSLQQPTFGASRVFSAPHKNLVYCVGCSCSAYPSTPLFPFLCLLFAYQYQYIFCFSSMSRQRVQQPEIKD</sequence>
<organism evidence="1 2">
    <name type="scientific">Tulasnella calospora MUT 4182</name>
    <dbReference type="NCBI Taxonomy" id="1051891"/>
    <lineage>
        <taxon>Eukaryota</taxon>
        <taxon>Fungi</taxon>
        <taxon>Dikarya</taxon>
        <taxon>Basidiomycota</taxon>
        <taxon>Agaricomycotina</taxon>
        <taxon>Agaricomycetes</taxon>
        <taxon>Cantharellales</taxon>
        <taxon>Tulasnellaceae</taxon>
        <taxon>Tulasnella</taxon>
    </lineage>
</organism>